<dbReference type="VEuPathDB" id="FungiDB:LEMA_P093230.1"/>
<proteinExistence type="predicted"/>
<sequence length="149" mass="16634">MAVVKLDLLFEKIEFGFRSFHCKGFEPQARDVSCDYEVVKRALGMERPMSEGEWPENRRTPNQIHVVCARQGGQVSAVLPACWKVADTIDPGMESLSFGVIAVYVLQGGQVLAGIGWQQGLIVCFHVRHIDALEMTDDWCKAVTTSHCH</sequence>
<dbReference type="Proteomes" id="UP000002668">
    <property type="component" value="Genome"/>
</dbReference>
<reference evidence="2" key="1">
    <citation type="journal article" date="2011" name="Nat. Commun.">
        <title>Effector diversification within compartments of the Leptosphaeria maculans genome affected by Repeat-Induced Point mutations.</title>
        <authorList>
            <person name="Rouxel T."/>
            <person name="Grandaubert J."/>
            <person name="Hane J.K."/>
            <person name="Hoede C."/>
            <person name="van de Wouw A.P."/>
            <person name="Couloux A."/>
            <person name="Dominguez V."/>
            <person name="Anthouard V."/>
            <person name="Bally P."/>
            <person name="Bourras S."/>
            <person name="Cozijnsen A.J."/>
            <person name="Ciuffetti L.M."/>
            <person name="Degrave A."/>
            <person name="Dilmaghani A."/>
            <person name="Duret L."/>
            <person name="Fudal I."/>
            <person name="Goodwin S.B."/>
            <person name="Gout L."/>
            <person name="Glaser N."/>
            <person name="Linglin J."/>
            <person name="Kema G.H.J."/>
            <person name="Lapalu N."/>
            <person name="Lawrence C.B."/>
            <person name="May K."/>
            <person name="Meyer M."/>
            <person name="Ollivier B."/>
            <person name="Poulain J."/>
            <person name="Schoch C.L."/>
            <person name="Simon A."/>
            <person name="Spatafora J.W."/>
            <person name="Stachowiak A."/>
            <person name="Turgeon B.G."/>
            <person name="Tyler B.M."/>
            <person name="Vincent D."/>
            <person name="Weissenbach J."/>
            <person name="Amselem J."/>
            <person name="Quesneville H."/>
            <person name="Oliver R.P."/>
            <person name="Wincker P."/>
            <person name="Balesdent M.-H."/>
            <person name="Howlett B.J."/>
        </authorList>
    </citation>
    <scope>NUCLEOTIDE SEQUENCE [LARGE SCALE GENOMIC DNA]</scope>
    <source>
        <strain evidence="2">JN3 / isolate v23.1.3 / race Av1-4-5-6-7-8</strain>
    </source>
</reference>
<gene>
    <name evidence="1" type="ORF">LEMA_P093230.1</name>
</gene>
<name>E5A2W8_LEPMJ</name>
<protein>
    <submittedName>
        <fullName evidence="1">Predicted protein</fullName>
    </submittedName>
</protein>
<dbReference type="HOGENOM" id="CLU_1750007_0_0_1"/>
<dbReference type="GeneID" id="13281661"/>
<evidence type="ECO:0000313" key="2">
    <source>
        <dbReference type="Proteomes" id="UP000002668"/>
    </source>
</evidence>
<dbReference type="InParanoid" id="E5A2W8"/>
<accession>E5A2W8</accession>
<dbReference type="AlphaFoldDB" id="E5A2W8"/>
<keyword evidence="2" id="KW-1185">Reference proteome</keyword>
<evidence type="ECO:0000313" key="1">
    <source>
        <dbReference type="EMBL" id="CBX97914.1"/>
    </source>
</evidence>
<organism evidence="2">
    <name type="scientific">Leptosphaeria maculans (strain JN3 / isolate v23.1.3 / race Av1-4-5-6-7-8)</name>
    <name type="common">Blackleg fungus</name>
    <name type="synonym">Phoma lingam</name>
    <dbReference type="NCBI Taxonomy" id="985895"/>
    <lineage>
        <taxon>Eukaryota</taxon>
        <taxon>Fungi</taxon>
        <taxon>Dikarya</taxon>
        <taxon>Ascomycota</taxon>
        <taxon>Pezizomycotina</taxon>
        <taxon>Dothideomycetes</taxon>
        <taxon>Pleosporomycetidae</taxon>
        <taxon>Pleosporales</taxon>
        <taxon>Pleosporineae</taxon>
        <taxon>Leptosphaeriaceae</taxon>
        <taxon>Plenodomus</taxon>
        <taxon>Plenodomus lingam/Leptosphaeria maculans species complex</taxon>
    </lineage>
</organism>
<dbReference type="EMBL" id="FP929132">
    <property type="protein sequence ID" value="CBX97914.1"/>
    <property type="molecule type" value="Genomic_DNA"/>
</dbReference>